<dbReference type="PANTHER" id="PTHR47969:SF9">
    <property type="entry name" value="KINESIN-LIKE PROTEIN"/>
    <property type="match status" value="1"/>
</dbReference>
<dbReference type="InterPro" id="IPR027417">
    <property type="entry name" value="P-loop_NTPase"/>
</dbReference>
<feature type="compositionally biased region" description="Basic and acidic residues" evidence="2">
    <location>
        <begin position="472"/>
        <end position="489"/>
    </location>
</feature>
<dbReference type="STRING" id="1441469.A0A225AC85"/>
<dbReference type="OrthoDB" id="3176171at2759"/>
<comment type="similarity">
    <text evidence="1">Belongs to the TRAFAC class myosin-kinesin ATPase superfamily. Kinesin family.</text>
</comment>
<feature type="binding site" evidence="1">
    <location>
        <begin position="127"/>
        <end position="134"/>
    </location>
    <ligand>
        <name>ATP</name>
        <dbReference type="ChEBI" id="CHEBI:30616"/>
    </ligand>
</feature>
<dbReference type="InterPro" id="IPR036961">
    <property type="entry name" value="Kinesin_motor_dom_sf"/>
</dbReference>
<dbReference type="GO" id="GO:0007018">
    <property type="term" value="P:microtubule-based movement"/>
    <property type="evidence" value="ECO:0007669"/>
    <property type="project" value="InterPro"/>
</dbReference>
<dbReference type="SUPFAM" id="SSF52540">
    <property type="entry name" value="P-loop containing nucleoside triphosphate hydrolases"/>
    <property type="match status" value="1"/>
</dbReference>
<dbReference type="GO" id="GO:0051231">
    <property type="term" value="P:spindle elongation"/>
    <property type="evidence" value="ECO:0007669"/>
    <property type="project" value="TreeGrafter"/>
</dbReference>
<feature type="region of interest" description="Disordered" evidence="2">
    <location>
        <begin position="464"/>
        <end position="489"/>
    </location>
</feature>
<dbReference type="SMART" id="SM00129">
    <property type="entry name" value="KISc"/>
    <property type="match status" value="1"/>
</dbReference>
<sequence length="616" mass="68336">MEQFLLDSVPRYQSLVRAFKPPQSNKPTDTTNSSNITVATRIRPMLDDEISSGQVAGVFARKGGSGSVDIHELRKKVRGPPILNSFSFTVDKVFGPDQTTEMIYEDIVQPLVPWVCQGNVGTLFAYGQTGSGKTFTVSGLERLIATSLFDSHLEEKPEVHVCIFELAGNSAHDLLNARQSFSILEDSFGDTQLVGVQDIHVNSASELLQLIERASSFRHTASTEKNDGSSRSHAICRIRVKNPSPDSLDDGILYLVDLAGSEIARDVAAHTANRMKETREINISLSVLKDCIRERAALDAVVATEKSSSSSSSSSSSKRPYIPFRRSALTKVLKHLFDPADDSLSAKTVVLGCINPSFLDVAASKNTLRYAEMLRVVTPKRKQVEFDPNIPTTWTNKDIKNYIEAESGVPKISPAVLAPHESGLQLLRLPVAEFIHRCLQTDGVTDGQAKAFHSKLWDLHIRSQHSTTTTDSSKDSRKSQELWPDKFRSSRDVHPGAHLVPFKERIRPGMVVRWNPPADFALQFQSKHNLAVILCPQQAVGEGVRDFFGHEVGKNKEGQEDSANFQRYLCAIVLPGALADTYEVSLWRQVVIDADEMETEVLLQYDTSTRYYHTTI</sequence>
<name>A0A225AC85_TALAT</name>
<dbReference type="Pfam" id="PF00225">
    <property type="entry name" value="Kinesin"/>
    <property type="match status" value="1"/>
</dbReference>
<evidence type="ECO:0000313" key="5">
    <source>
        <dbReference type="Proteomes" id="UP000214365"/>
    </source>
</evidence>
<dbReference type="Proteomes" id="UP000214365">
    <property type="component" value="Unassembled WGS sequence"/>
</dbReference>
<accession>A0A225AC85</accession>
<dbReference type="Gene3D" id="3.40.850.10">
    <property type="entry name" value="Kinesin motor domain"/>
    <property type="match status" value="1"/>
</dbReference>
<keyword evidence="1" id="KW-0505">Motor protein</keyword>
<protein>
    <recommendedName>
        <fullName evidence="3">Kinesin motor domain-containing protein</fullName>
    </recommendedName>
</protein>
<evidence type="ECO:0000313" key="4">
    <source>
        <dbReference type="EMBL" id="OKL58682.1"/>
    </source>
</evidence>
<dbReference type="AlphaFoldDB" id="A0A225AC85"/>
<dbReference type="RefSeq" id="XP_020118803.1">
    <property type="nucleotide sequence ID" value="XM_020268714.1"/>
</dbReference>
<gene>
    <name evidence="4" type="ORF">UA08_06026</name>
</gene>
<dbReference type="EMBL" id="LFMY01000009">
    <property type="protein sequence ID" value="OKL58682.1"/>
    <property type="molecule type" value="Genomic_DNA"/>
</dbReference>
<dbReference type="InterPro" id="IPR027640">
    <property type="entry name" value="Kinesin-like_fam"/>
</dbReference>
<evidence type="ECO:0000256" key="1">
    <source>
        <dbReference type="PROSITE-ProRule" id="PRU00283"/>
    </source>
</evidence>
<dbReference type="InterPro" id="IPR001752">
    <property type="entry name" value="Kinesin_motor_dom"/>
</dbReference>
<dbReference type="GO" id="GO:0007052">
    <property type="term" value="P:mitotic spindle organization"/>
    <property type="evidence" value="ECO:0007669"/>
    <property type="project" value="TreeGrafter"/>
</dbReference>
<dbReference type="PROSITE" id="PS50067">
    <property type="entry name" value="KINESIN_MOTOR_2"/>
    <property type="match status" value="1"/>
</dbReference>
<feature type="domain" description="Kinesin motor" evidence="3">
    <location>
        <begin position="35"/>
        <end position="377"/>
    </location>
</feature>
<dbReference type="PANTHER" id="PTHR47969">
    <property type="entry name" value="CHROMOSOME-ASSOCIATED KINESIN KIF4A-RELATED"/>
    <property type="match status" value="1"/>
</dbReference>
<comment type="caution">
    <text evidence="4">The sequence shown here is derived from an EMBL/GenBank/DDBJ whole genome shotgun (WGS) entry which is preliminary data.</text>
</comment>
<dbReference type="GO" id="GO:0008017">
    <property type="term" value="F:microtubule binding"/>
    <property type="evidence" value="ECO:0007669"/>
    <property type="project" value="InterPro"/>
</dbReference>
<evidence type="ECO:0000256" key="2">
    <source>
        <dbReference type="SAM" id="MobiDB-lite"/>
    </source>
</evidence>
<dbReference type="GO" id="GO:0003777">
    <property type="term" value="F:microtubule motor activity"/>
    <property type="evidence" value="ECO:0007669"/>
    <property type="project" value="InterPro"/>
</dbReference>
<keyword evidence="5" id="KW-1185">Reference proteome</keyword>
<dbReference type="GO" id="GO:0005524">
    <property type="term" value="F:ATP binding"/>
    <property type="evidence" value="ECO:0007669"/>
    <property type="project" value="UniProtKB-UniRule"/>
</dbReference>
<keyword evidence="1" id="KW-0067">ATP-binding</keyword>
<proteinExistence type="inferred from homology"/>
<reference evidence="4 5" key="1">
    <citation type="submission" date="2015-06" db="EMBL/GenBank/DDBJ databases">
        <title>Talaromyces atroroseus IBT 11181 draft genome.</title>
        <authorList>
            <person name="Rasmussen K.B."/>
            <person name="Rasmussen S."/>
            <person name="Petersen B."/>
            <person name="Sicheritz-Ponten T."/>
            <person name="Mortensen U.H."/>
            <person name="Thrane U."/>
        </authorList>
    </citation>
    <scope>NUCLEOTIDE SEQUENCE [LARGE SCALE GENOMIC DNA]</scope>
    <source>
        <strain evidence="4 5">IBT 11181</strain>
    </source>
</reference>
<dbReference type="GO" id="GO:0005875">
    <property type="term" value="C:microtubule associated complex"/>
    <property type="evidence" value="ECO:0007669"/>
    <property type="project" value="TreeGrafter"/>
</dbReference>
<dbReference type="PRINTS" id="PR00380">
    <property type="entry name" value="KINESINHEAVY"/>
</dbReference>
<dbReference type="GeneID" id="31005782"/>
<organism evidence="4 5">
    <name type="scientific">Talaromyces atroroseus</name>
    <dbReference type="NCBI Taxonomy" id="1441469"/>
    <lineage>
        <taxon>Eukaryota</taxon>
        <taxon>Fungi</taxon>
        <taxon>Dikarya</taxon>
        <taxon>Ascomycota</taxon>
        <taxon>Pezizomycotina</taxon>
        <taxon>Eurotiomycetes</taxon>
        <taxon>Eurotiomycetidae</taxon>
        <taxon>Eurotiales</taxon>
        <taxon>Trichocomaceae</taxon>
        <taxon>Talaromyces</taxon>
        <taxon>Talaromyces sect. Trachyspermi</taxon>
    </lineage>
</organism>
<keyword evidence="1" id="KW-0547">Nucleotide-binding</keyword>
<evidence type="ECO:0000259" key="3">
    <source>
        <dbReference type="PROSITE" id="PS50067"/>
    </source>
</evidence>